<dbReference type="Pfam" id="PF13087">
    <property type="entry name" value="AAA_12"/>
    <property type="match status" value="1"/>
</dbReference>
<evidence type="ECO:0000313" key="5">
    <source>
        <dbReference type="EMBL" id="KAL2069495.1"/>
    </source>
</evidence>
<evidence type="ECO:0000256" key="1">
    <source>
        <dbReference type="ARBA" id="ARBA00022806"/>
    </source>
</evidence>
<dbReference type="InterPro" id="IPR027417">
    <property type="entry name" value="P-loop_NTPase"/>
</dbReference>
<feature type="compositionally biased region" description="Acidic residues" evidence="2">
    <location>
        <begin position="1349"/>
        <end position="1363"/>
    </location>
</feature>
<reference evidence="5 6" key="1">
    <citation type="journal article" date="2024" name="Commun. Biol.">
        <title>Comparative genomic analysis of thermophilic fungi reveals convergent evolutionary adaptations and gene losses.</title>
        <authorList>
            <person name="Steindorff A.S."/>
            <person name="Aguilar-Pontes M.V."/>
            <person name="Robinson A.J."/>
            <person name="Andreopoulos B."/>
            <person name="LaButti K."/>
            <person name="Kuo A."/>
            <person name="Mondo S."/>
            <person name="Riley R."/>
            <person name="Otillar R."/>
            <person name="Haridas S."/>
            <person name="Lipzen A."/>
            <person name="Grimwood J."/>
            <person name="Schmutz J."/>
            <person name="Clum A."/>
            <person name="Reid I.D."/>
            <person name="Moisan M.C."/>
            <person name="Butler G."/>
            <person name="Nguyen T.T.M."/>
            <person name="Dewar K."/>
            <person name="Conant G."/>
            <person name="Drula E."/>
            <person name="Henrissat B."/>
            <person name="Hansel C."/>
            <person name="Singer S."/>
            <person name="Hutchinson M.I."/>
            <person name="de Vries R.P."/>
            <person name="Natvig D.O."/>
            <person name="Powell A.J."/>
            <person name="Tsang A."/>
            <person name="Grigoriev I.V."/>
        </authorList>
    </citation>
    <scope>NUCLEOTIDE SEQUENCE [LARGE SCALE GENOMIC DNA]</scope>
    <source>
        <strain evidence="5 6">CBS 494.80</strain>
    </source>
</reference>
<dbReference type="EMBL" id="JAZHXI010000007">
    <property type="protein sequence ID" value="KAL2069495.1"/>
    <property type="molecule type" value="Genomic_DNA"/>
</dbReference>
<proteinExistence type="predicted"/>
<evidence type="ECO:0008006" key="7">
    <source>
        <dbReference type="Google" id="ProtNLM"/>
    </source>
</evidence>
<dbReference type="Proteomes" id="UP001595075">
    <property type="component" value="Unassembled WGS sequence"/>
</dbReference>
<keyword evidence="1" id="KW-0547">Nucleotide-binding</keyword>
<evidence type="ECO:0000313" key="6">
    <source>
        <dbReference type="Proteomes" id="UP001595075"/>
    </source>
</evidence>
<comment type="caution">
    <text evidence="5">The sequence shown here is derived from an EMBL/GenBank/DDBJ whole genome shotgun (WGS) entry which is preliminary data.</text>
</comment>
<dbReference type="Gene3D" id="3.40.50.300">
    <property type="entry name" value="P-loop containing nucleotide triphosphate hydrolases"/>
    <property type="match status" value="2"/>
</dbReference>
<keyword evidence="6" id="KW-1185">Reference proteome</keyword>
<dbReference type="SUPFAM" id="SSF52540">
    <property type="entry name" value="P-loop containing nucleoside triphosphate hydrolases"/>
    <property type="match status" value="1"/>
</dbReference>
<dbReference type="CDD" id="cd18808">
    <property type="entry name" value="SF1_C_Upf1"/>
    <property type="match status" value="1"/>
</dbReference>
<protein>
    <recommendedName>
        <fullName evidence="7">RNA helicase</fullName>
    </recommendedName>
</protein>
<feature type="region of interest" description="Disordered" evidence="2">
    <location>
        <begin position="1301"/>
        <end position="1363"/>
    </location>
</feature>
<feature type="compositionally biased region" description="Low complexity" evidence="2">
    <location>
        <begin position="113"/>
        <end position="125"/>
    </location>
</feature>
<feature type="region of interest" description="Disordered" evidence="2">
    <location>
        <begin position="1023"/>
        <end position="1044"/>
    </location>
</feature>
<feature type="domain" description="DNA2/NAM7 helicase-like C-terminal" evidence="4">
    <location>
        <begin position="953"/>
        <end position="1179"/>
    </location>
</feature>
<feature type="domain" description="DNA2/NAM7 helicase helicase" evidence="3">
    <location>
        <begin position="694"/>
        <end position="942"/>
    </location>
</feature>
<keyword evidence="1" id="KW-0378">Hydrolase</keyword>
<feature type="region of interest" description="Disordered" evidence="2">
    <location>
        <begin position="1"/>
        <end position="136"/>
    </location>
</feature>
<keyword evidence="1" id="KW-0347">Helicase</keyword>
<dbReference type="InterPro" id="IPR041679">
    <property type="entry name" value="DNA2/NAM7-like_C"/>
</dbReference>
<keyword evidence="1" id="KW-0067">ATP-binding</keyword>
<evidence type="ECO:0000259" key="3">
    <source>
        <dbReference type="Pfam" id="PF13086"/>
    </source>
</evidence>
<dbReference type="InterPro" id="IPR041677">
    <property type="entry name" value="DNA2/NAM7_AAA_11"/>
</dbReference>
<organism evidence="5 6">
    <name type="scientific">Oculimacula yallundae</name>
    <dbReference type="NCBI Taxonomy" id="86028"/>
    <lineage>
        <taxon>Eukaryota</taxon>
        <taxon>Fungi</taxon>
        <taxon>Dikarya</taxon>
        <taxon>Ascomycota</taxon>
        <taxon>Pezizomycotina</taxon>
        <taxon>Leotiomycetes</taxon>
        <taxon>Helotiales</taxon>
        <taxon>Ploettnerulaceae</taxon>
        <taxon>Oculimacula</taxon>
    </lineage>
</organism>
<gene>
    <name evidence="5" type="ORF">VTL71DRAFT_14174</name>
</gene>
<evidence type="ECO:0000256" key="2">
    <source>
        <dbReference type="SAM" id="MobiDB-lite"/>
    </source>
</evidence>
<accession>A0ABR4CHQ3</accession>
<dbReference type="InterPro" id="IPR045055">
    <property type="entry name" value="DNA2/NAM7-like"/>
</dbReference>
<dbReference type="InterPro" id="IPR047187">
    <property type="entry name" value="SF1_C_Upf1"/>
</dbReference>
<sequence>MTGPPSHPDPDRGGSSVGGAQPPPDSRRTTGSSNSSPPHPSAIDGRPVGRVIPPSTGLPNVNPLPSRFQPKGPAAPPATPAAPYVRLNPTPGFRGGARGGQHQRRNQRPSMPTPRATPVAVPTFTDAPAPVSSAWASLPSRPASLTIPETQADTMEGVESSLPVTMPAQRDDGDLAFKGHAVKASSRKTTDGQHTKRALEQTEAAKAAKKAKRDTKEIEAINTMHNWLNGEPRGSDVMGGEFAKNWARPKPAMFVTKNVDSKDINLPVWHSTSSYNVKYNMSTQEPALKITSQEVVGENRPSFQIPGNYLTHWKVGQEAVAFDKAYIPYAEISHPDMALNLQKIISVFSEQLFISDMETDIAEQVFNFATNTGPNPGLTLFAFRIAPVEFNRYPTEPALSHLIEIQRPRVCLIRNNEKCTPVQDELFTLLMSKAAGHGTHWGYGMEKKRGDEWIEFAKLEPPQLLQHLPWLANPREPGQTGPTTYASMLPQFDYSWKPKVYRDMMSAALIFDMQASEQSLDQLCNGQRLHKALVMDVTKGKIVTLDVTFNRPDESPSVPRLTNKSHVAIRIPYQDADMNTVYLPFIVDVMETDDKIGDVKLYFNAQQFAEHFPLKCEISLLVDVRHSRTSYIRQLQAVRDLTRGIKPGQPGYDLQQVLLGSEDPRTEPFPAHIDSASPDQIELQAAYKAACGHNDMQAKVIEHALTTQKLLTLVKGPPGTGKSITSSSEAVLVSTCNKHVLACAPSNTAALQLFRRISFEHKVMQTLDKKKVYTTKLIFLPTIGEVKDQLMNYKGLKNLDPNSYACHFMALKEADMVDMTKDAAFRDAARNFVYFCQDKKNRGDSDAYNKLFAEPFAAEWARVFDEAKESLIVVSTCNNSRVFSSTKIWIPDHFIVDEAAFTQLPDSLIPITLALGRSSKRRGGIRGSLAGDPEQLQPVVVSHGQNDYGKVLGYSLFSHMADTEHHDMFMLTLNYRMHVRVAHLPGMLVYDWLGSADNTWYPTPASKALDEFWNSAAAEQLRNNRRLPTRPIPQGVQQPGEKPSCRKLLFNTGGSRSAPAPGESSIRNFGNINTICLLVKKLVCHDGTYKLNPKSITILTPYKGQKLELLKQILARVPEAEGIHIDTTDSSQGAENDIVILDIPNAHEHRGSQLGFLKNWPRVNVALTRARLGLWIIGNLDQWRSEIQLLWADPKTRNWAFLIMDLIGNGDVVDILDGSNRAANFLPDLENLQDDKWTREIEHLPGKKQDYEKHENFKNAEQKKLYDGMNTHTNARVEAEINFKFREKYAAWEVRNQQWNAEEEPRRQQRRLKWEQEKAASEKEEAERLAAEMAAKSRVEFSLPSHMEDDADVPMEDERDEEI</sequence>
<dbReference type="PANTHER" id="PTHR10887">
    <property type="entry name" value="DNA2/NAM7 HELICASE FAMILY"/>
    <property type="match status" value="1"/>
</dbReference>
<evidence type="ECO:0000259" key="4">
    <source>
        <dbReference type="Pfam" id="PF13087"/>
    </source>
</evidence>
<dbReference type="Pfam" id="PF13086">
    <property type="entry name" value="AAA_11"/>
    <property type="match status" value="1"/>
</dbReference>
<name>A0ABR4CHQ3_9HELO</name>
<feature type="compositionally biased region" description="Basic and acidic residues" evidence="2">
    <location>
        <begin position="1303"/>
        <end position="1339"/>
    </location>
</feature>
<dbReference type="PANTHER" id="PTHR10887:SF495">
    <property type="entry name" value="HELICASE SENATAXIN ISOFORM X1-RELATED"/>
    <property type="match status" value="1"/>
</dbReference>